<gene>
    <name evidence="2" type="ORF">IA54_019500</name>
</gene>
<proteinExistence type="predicted"/>
<evidence type="ECO:0000259" key="1">
    <source>
        <dbReference type="Pfam" id="PF14082"/>
    </source>
</evidence>
<accession>A0A1V9HK85</accession>
<protein>
    <recommendedName>
        <fullName evidence="1">Shedu protein SduA C-terminal domain-containing protein</fullName>
    </recommendedName>
</protein>
<comment type="caution">
    <text evidence="2">The sequence shown here is derived from an EMBL/GenBank/DDBJ whole genome shotgun (WGS) entry which is preliminary data.</text>
</comment>
<feature type="domain" description="Shedu protein SduA C-terminal" evidence="1">
    <location>
        <begin position="236"/>
        <end position="400"/>
    </location>
</feature>
<organism evidence="2 3">
    <name type="scientific">Xanthomonas phaseoli pv. syngonii LMG 9055</name>
    <dbReference type="NCBI Taxonomy" id="1437878"/>
    <lineage>
        <taxon>Bacteria</taxon>
        <taxon>Pseudomonadati</taxon>
        <taxon>Pseudomonadota</taxon>
        <taxon>Gammaproteobacteria</taxon>
        <taxon>Lysobacterales</taxon>
        <taxon>Lysobacteraceae</taxon>
        <taxon>Xanthomonas</taxon>
    </lineage>
</organism>
<dbReference type="EMBL" id="JPUO02000034">
    <property type="protein sequence ID" value="OQP83279.1"/>
    <property type="molecule type" value="Genomic_DNA"/>
</dbReference>
<reference evidence="2 3" key="2">
    <citation type="journal article" date="2017" name="Plant Pathol.">
        <title>Pathogenicity and virulence gene content of Xanthomonas strains infecting Araceae, formerly known as Xanthomonas axonopodis pv. dieffenbachiae.</title>
        <authorList>
            <person name="Constantin E.C."/>
            <person name="Haegeman A."/>
            <person name="Van Vaerenbergh J."/>
            <person name="Baeyen S."/>
            <person name="Van Malderghem C."/>
            <person name="Maes M."/>
            <person name="Cottyn B."/>
        </authorList>
    </citation>
    <scope>NUCLEOTIDE SEQUENCE [LARGE SCALE GENOMIC DNA]</scope>
    <source>
        <strain evidence="3">LMG9055</strain>
    </source>
</reference>
<name>A0A1V9HK85_9XANT</name>
<evidence type="ECO:0000313" key="3">
    <source>
        <dbReference type="Proteomes" id="UP000050343"/>
    </source>
</evidence>
<sequence>MPDSAITFTVVGDELRMHYQPRDGGEWVYRRFEKGEDLLVKRTFRLTKQLLVNPPAPALPADPGDIEEREFGDDEPILTFVVARAIDGVYFEFDDRVLELGIPVLLDRDARPTWKWFTAEERTSVMRVISRLGPSRIVIGGSSPDAIPVAVYEGLIAQFPTQVERAKYVRARISGVVREYTDAKVDAVADLAPYVDRRTNQKPRDLQGLLREVEIQKFELLLQHLEQMLAAPVGTYNERAWQNEILQIVRLLYPKYIAAFASVPVKDFDASTTRQVDFILVDVSGYVDVLEIKQPFDDCIVTPGVYRANHVPYRELSGTVQQVEKYLYHLTRWGREGEAALTKRFASRLPAGLRLRIASPSGMAILGRDHNLTPAQRHDFEIIRRQYKHIADIITYDDLLRRMKFMLEQLRAGR</sequence>
<dbReference type="AlphaFoldDB" id="A0A1V9HK85"/>
<dbReference type="Proteomes" id="UP000050343">
    <property type="component" value="Unassembled WGS sequence"/>
</dbReference>
<reference evidence="2 3" key="1">
    <citation type="journal article" date="2016" name="Plant Pathol.">
        <title>Genetic characterization of strains named as Xanthomonas axonopodis pv. dieffenbachiae leads to a taxonomic revision of the X. axonopodis species complex.</title>
        <authorList>
            <person name="Constantin E.C."/>
            <person name="Cleenwerck I."/>
            <person name="Maes M."/>
            <person name="Baeyen S."/>
            <person name="Van Malderghem C."/>
            <person name="De Vos P."/>
            <person name="Cottyn B."/>
        </authorList>
    </citation>
    <scope>NUCLEOTIDE SEQUENCE [LARGE SCALE GENOMIC DNA]</scope>
    <source>
        <strain evidence="3">LMG9055</strain>
    </source>
</reference>
<dbReference type="Pfam" id="PF14082">
    <property type="entry name" value="SduA_C"/>
    <property type="match status" value="1"/>
</dbReference>
<dbReference type="InterPro" id="IPR025359">
    <property type="entry name" value="SduA_C"/>
</dbReference>
<evidence type="ECO:0000313" key="2">
    <source>
        <dbReference type="EMBL" id="OQP83279.1"/>
    </source>
</evidence>